<feature type="transmembrane region" description="Helical" evidence="1">
    <location>
        <begin position="217"/>
        <end position="240"/>
    </location>
</feature>
<dbReference type="EMBL" id="JAHLOQ010000011">
    <property type="protein sequence ID" value="MBU5335937.1"/>
    <property type="molecule type" value="Genomic_DNA"/>
</dbReference>
<accession>A0ABS6DW57</accession>
<feature type="transmembrane region" description="Helical" evidence="1">
    <location>
        <begin position="188"/>
        <end position="211"/>
    </location>
</feature>
<evidence type="ECO:0000313" key="3">
    <source>
        <dbReference type="Proteomes" id="UP001196301"/>
    </source>
</evidence>
<comment type="caution">
    <text evidence="2">The sequence shown here is derived from an EMBL/GenBank/DDBJ whole genome shotgun (WGS) entry which is preliminary data.</text>
</comment>
<feature type="transmembrane region" description="Helical" evidence="1">
    <location>
        <begin position="100"/>
        <end position="121"/>
    </location>
</feature>
<gene>
    <name evidence="2" type="ORF">KQI20_05745</name>
</gene>
<protein>
    <submittedName>
        <fullName evidence="2">Uncharacterized protein</fullName>
    </submittedName>
</protein>
<keyword evidence="1" id="KW-1133">Transmembrane helix</keyword>
<keyword evidence="1" id="KW-0472">Membrane</keyword>
<feature type="transmembrane region" description="Helical" evidence="1">
    <location>
        <begin position="60"/>
        <end position="79"/>
    </location>
</feature>
<sequence length="252" mass="28375">MNLFSKTILGKSISILSNNLYKKKLETLGFVLLSLLLGSICLFAFSALIGVEMKSENGNMSYICTIVKSIESIVILLITMRILMTESEVEEAKKYSFKNCLVLIVSFIVIVIIAKLVDILVVKNYKLEFYNIIGRTDEFALVRAIVMYLFLSVILAIPVYLVGYRIFNFVKKGTEVSLLKGLKSFIKNIIRILICWILFKGIEVLSCIFILKYYMVCGVICSIANSLYLALVVSIAYTSVEEESKKITKSVS</sequence>
<dbReference type="RefSeq" id="WP_216569069.1">
    <property type="nucleotide sequence ID" value="NZ_JAHLOQ010000011.1"/>
</dbReference>
<keyword evidence="3" id="KW-1185">Reference proteome</keyword>
<feature type="transmembrane region" description="Helical" evidence="1">
    <location>
        <begin position="28"/>
        <end position="48"/>
    </location>
</feature>
<name>A0ABS6DW57_9FIRM</name>
<proteinExistence type="predicted"/>
<organism evidence="2 3">
    <name type="scientific">Intestinibacter bartlettii</name>
    <dbReference type="NCBI Taxonomy" id="261299"/>
    <lineage>
        <taxon>Bacteria</taxon>
        <taxon>Bacillati</taxon>
        <taxon>Bacillota</taxon>
        <taxon>Clostridia</taxon>
        <taxon>Peptostreptococcales</taxon>
        <taxon>Peptostreptococcaceae</taxon>
        <taxon>Intestinibacter</taxon>
    </lineage>
</organism>
<dbReference type="Proteomes" id="UP001196301">
    <property type="component" value="Unassembled WGS sequence"/>
</dbReference>
<keyword evidence="1" id="KW-0812">Transmembrane</keyword>
<feature type="transmembrane region" description="Helical" evidence="1">
    <location>
        <begin position="141"/>
        <end position="167"/>
    </location>
</feature>
<reference evidence="2 3" key="1">
    <citation type="submission" date="2021-06" db="EMBL/GenBank/DDBJ databases">
        <authorList>
            <person name="Sun Q."/>
            <person name="Li D."/>
        </authorList>
    </citation>
    <scope>NUCLEOTIDE SEQUENCE [LARGE SCALE GENOMIC DNA]</scope>
    <source>
        <strain evidence="2 3">N19</strain>
    </source>
</reference>
<evidence type="ECO:0000256" key="1">
    <source>
        <dbReference type="SAM" id="Phobius"/>
    </source>
</evidence>
<evidence type="ECO:0000313" key="2">
    <source>
        <dbReference type="EMBL" id="MBU5335937.1"/>
    </source>
</evidence>